<keyword evidence="3" id="KW-1185">Reference proteome</keyword>
<evidence type="ECO:0000313" key="2">
    <source>
        <dbReference type="EMBL" id="CAL1586889.1"/>
    </source>
</evidence>
<feature type="compositionally biased region" description="Basic residues" evidence="1">
    <location>
        <begin position="1"/>
        <end position="10"/>
    </location>
</feature>
<protein>
    <submittedName>
        <fullName evidence="2">Uncharacterized protein</fullName>
    </submittedName>
</protein>
<evidence type="ECO:0000313" key="3">
    <source>
        <dbReference type="Proteomes" id="UP001497482"/>
    </source>
</evidence>
<proteinExistence type="predicted"/>
<reference evidence="2 3" key="1">
    <citation type="submission" date="2024-04" db="EMBL/GenBank/DDBJ databases">
        <authorList>
            <person name="Waldvogel A.-M."/>
            <person name="Schoenle A."/>
        </authorList>
    </citation>
    <scope>NUCLEOTIDE SEQUENCE [LARGE SCALE GENOMIC DNA]</scope>
</reference>
<dbReference type="Proteomes" id="UP001497482">
    <property type="component" value="Chromosome 17"/>
</dbReference>
<dbReference type="EMBL" id="OZ035839">
    <property type="protein sequence ID" value="CAL1586889.1"/>
    <property type="molecule type" value="Genomic_DNA"/>
</dbReference>
<feature type="region of interest" description="Disordered" evidence="1">
    <location>
        <begin position="1"/>
        <end position="40"/>
    </location>
</feature>
<accession>A0AAV2KBE0</accession>
<feature type="region of interest" description="Disordered" evidence="1">
    <location>
        <begin position="59"/>
        <end position="85"/>
    </location>
</feature>
<evidence type="ECO:0000256" key="1">
    <source>
        <dbReference type="SAM" id="MobiDB-lite"/>
    </source>
</evidence>
<name>A0AAV2KBE0_KNICA</name>
<sequence length="85" mass="9768">MVRSPRRSHLLHATMRSSDRRMRRSGWEQETSPGKAMNPGDELIVTYRELCRRLCRRMRPSSSQGVKTGDRVSHLHAHGGGEWSP</sequence>
<organism evidence="2 3">
    <name type="scientific">Knipowitschia caucasica</name>
    <name type="common">Caucasian dwarf goby</name>
    <name type="synonym">Pomatoschistus caucasicus</name>
    <dbReference type="NCBI Taxonomy" id="637954"/>
    <lineage>
        <taxon>Eukaryota</taxon>
        <taxon>Metazoa</taxon>
        <taxon>Chordata</taxon>
        <taxon>Craniata</taxon>
        <taxon>Vertebrata</taxon>
        <taxon>Euteleostomi</taxon>
        <taxon>Actinopterygii</taxon>
        <taxon>Neopterygii</taxon>
        <taxon>Teleostei</taxon>
        <taxon>Neoteleostei</taxon>
        <taxon>Acanthomorphata</taxon>
        <taxon>Gobiaria</taxon>
        <taxon>Gobiiformes</taxon>
        <taxon>Gobioidei</taxon>
        <taxon>Gobiidae</taxon>
        <taxon>Gobiinae</taxon>
        <taxon>Knipowitschia</taxon>
    </lineage>
</organism>
<gene>
    <name evidence="2" type="ORF">KC01_LOCUS16870</name>
</gene>
<dbReference type="AlphaFoldDB" id="A0AAV2KBE0"/>